<feature type="transmembrane region" description="Helical" evidence="6">
    <location>
        <begin position="205"/>
        <end position="227"/>
    </location>
</feature>
<accession>A0A0J6FDW7</accession>
<comment type="subcellular location">
    <subcellularLocation>
        <location evidence="1">Membrane</location>
        <topology evidence="1">Multi-pass membrane protein</topology>
    </subcellularLocation>
</comment>
<dbReference type="AlphaFoldDB" id="A0A0J6FDW7"/>
<name>A0A0J6FDW7_COCPO</name>
<dbReference type="Pfam" id="PF03619">
    <property type="entry name" value="Solute_trans_a"/>
    <property type="match status" value="1"/>
</dbReference>
<organism evidence="7 8">
    <name type="scientific">Coccidioides posadasii RMSCC 3488</name>
    <dbReference type="NCBI Taxonomy" id="454284"/>
    <lineage>
        <taxon>Eukaryota</taxon>
        <taxon>Fungi</taxon>
        <taxon>Dikarya</taxon>
        <taxon>Ascomycota</taxon>
        <taxon>Pezizomycotina</taxon>
        <taxon>Eurotiomycetes</taxon>
        <taxon>Eurotiomycetidae</taxon>
        <taxon>Onygenales</taxon>
        <taxon>Onygenaceae</taxon>
        <taxon>Coccidioides</taxon>
    </lineage>
</organism>
<dbReference type="VEuPathDB" id="FungiDB:CPAG_03414"/>
<feature type="transmembrane region" description="Helical" evidence="6">
    <location>
        <begin position="99"/>
        <end position="117"/>
    </location>
</feature>
<feature type="transmembrane region" description="Helical" evidence="6">
    <location>
        <begin position="30"/>
        <end position="54"/>
    </location>
</feature>
<evidence type="ECO:0000256" key="2">
    <source>
        <dbReference type="ARBA" id="ARBA00022692"/>
    </source>
</evidence>
<dbReference type="EMBL" id="DS268110">
    <property type="protein sequence ID" value="KMM67079.1"/>
    <property type="molecule type" value="Genomic_DNA"/>
</dbReference>
<feature type="transmembrane region" description="Helical" evidence="6">
    <location>
        <begin position="239"/>
        <end position="262"/>
    </location>
</feature>
<dbReference type="OrthoDB" id="5348404at2759"/>
<keyword evidence="3 6" id="KW-1133">Transmembrane helix</keyword>
<keyword evidence="4 6" id="KW-0472">Membrane</keyword>
<dbReference type="SMART" id="SM01417">
    <property type="entry name" value="Solute_trans_a"/>
    <property type="match status" value="1"/>
</dbReference>
<reference evidence="7 8" key="1">
    <citation type="submission" date="2007-06" db="EMBL/GenBank/DDBJ databases">
        <title>The Genome Sequence of Coccidioides posadasii RMSCC_3488.</title>
        <authorList>
            <consortium name="Coccidioides Genome Resources Consortium"/>
            <consortium name="The Broad Institute Genome Sequencing Platform"/>
            <person name="Henn M.R."/>
            <person name="Sykes S."/>
            <person name="Young S."/>
            <person name="Jaffe D."/>
            <person name="Berlin A."/>
            <person name="Alvarez P."/>
            <person name="Butler J."/>
            <person name="Gnerre S."/>
            <person name="Grabherr M."/>
            <person name="Mauceli E."/>
            <person name="Brockman W."/>
            <person name="Kodira C."/>
            <person name="Alvarado L."/>
            <person name="Zeng Q."/>
            <person name="Crawford M."/>
            <person name="Antoine C."/>
            <person name="Devon K."/>
            <person name="Galgiani J."/>
            <person name="Orsborn K."/>
            <person name="Lewis M.L."/>
            <person name="Nusbaum C."/>
            <person name="Galagan J."/>
            <person name="Birren B."/>
        </authorList>
    </citation>
    <scope>NUCLEOTIDE SEQUENCE [LARGE SCALE GENOMIC DNA]</scope>
    <source>
        <strain evidence="7 8">RMSCC 3488</strain>
    </source>
</reference>
<gene>
    <name evidence="7" type="ORF">CPAG_03414</name>
</gene>
<evidence type="ECO:0000256" key="5">
    <source>
        <dbReference type="SAM" id="MobiDB-lite"/>
    </source>
</evidence>
<evidence type="ECO:0000256" key="1">
    <source>
        <dbReference type="ARBA" id="ARBA00004141"/>
    </source>
</evidence>
<dbReference type="PANTHER" id="PTHR23423">
    <property type="entry name" value="ORGANIC SOLUTE TRANSPORTER-RELATED"/>
    <property type="match status" value="1"/>
</dbReference>
<dbReference type="GO" id="GO:0016020">
    <property type="term" value="C:membrane"/>
    <property type="evidence" value="ECO:0007669"/>
    <property type="project" value="UniProtKB-SubCell"/>
</dbReference>
<keyword evidence="2 6" id="KW-0812">Transmembrane</keyword>
<reference evidence="8" key="3">
    <citation type="journal article" date="2010" name="Genome Res.">
        <title>Population genomic sequencing of Coccidioides fungi reveals recent hybridization and transposon control.</title>
        <authorList>
            <person name="Neafsey D.E."/>
            <person name="Barker B.M."/>
            <person name="Sharpton T.J."/>
            <person name="Stajich J.E."/>
            <person name="Park D.J."/>
            <person name="Whiston E."/>
            <person name="Hung C.-Y."/>
            <person name="McMahan C."/>
            <person name="White J."/>
            <person name="Sykes S."/>
            <person name="Heiman D."/>
            <person name="Young S."/>
            <person name="Zeng Q."/>
            <person name="Abouelleil A."/>
            <person name="Aftuck L."/>
            <person name="Bessette D."/>
            <person name="Brown A."/>
            <person name="FitzGerald M."/>
            <person name="Lui A."/>
            <person name="Macdonald J.P."/>
            <person name="Priest M."/>
            <person name="Orbach M.J."/>
            <person name="Galgiani J.N."/>
            <person name="Kirkland T.N."/>
            <person name="Cole G.T."/>
            <person name="Birren B.W."/>
            <person name="Henn M.R."/>
            <person name="Taylor J.W."/>
            <person name="Rounsley S.D."/>
        </authorList>
    </citation>
    <scope>NUCLEOTIDE SEQUENCE [LARGE SCALE GENOMIC DNA]</scope>
    <source>
        <strain evidence="8">RMSCC 3488</strain>
    </source>
</reference>
<reference evidence="8" key="2">
    <citation type="journal article" date="2009" name="Genome Res.">
        <title>Comparative genomic analyses of the human fungal pathogens Coccidioides and their relatives.</title>
        <authorList>
            <person name="Sharpton T.J."/>
            <person name="Stajich J.E."/>
            <person name="Rounsley S.D."/>
            <person name="Gardner M.J."/>
            <person name="Wortman J.R."/>
            <person name="Jordar V.S."/>
            <person name="Maiti R."/>
            <person name="Kodira C.D."/>
            <person name="Neafsey D.E."/>
            <person name="Zeng Q."/>
            <person name="Hung C.-Y."/>
            <person name="McMahan C."/>
            <person name="Muszewska A."/>
            <person name="Grynberg M."/>
            <person name="Mandel M.A."/>
            <person name="Kellner E.M."/>
            <person name="Barker B.M."/>
            <person name="Galgiani J.N."/>
            <person name="Orbach M.J."/>
            <person name="Kirkland T.N."/>
            <person name="Cole G.T."/>
            <person name="Henn M.R."/>
            <person name="Birren B.W."/>
            <person name="Taylor J.W."/>
        </authorList>
    </citation>
    <scope>NUCLEOTIDE SEQUENCE [LARGE SCALE GENOMIC DNA]</scope>
    <source>
        <strain evidence="8">RMSCC 3488</strain>
    </source>
</reference>
<dbReference type="Proteomes" id="UP000054567">
    <property type="component" value="Unassembled WGS sequence"/>
</dbReference>
<feature type="transmembrane region" description="Helical" evidence="6">
    <location>
        <begin position="282"/>
        <end position="303"/>
    </location>
</feature>
<protein>
    <recommendedName>
        <fullName evidence="9">DUF300-domain-containing protein</fullName>
    </recommendedName>
</protein>
<evidence type="ECO:0000256" key="3">
    <source>
        <dbReference type="ARBA" id="ARBA00022989"/>
    </source>
</evidence>
<evidence type="ECO:0000313" key="8">
    <source>
        <dbReference type="Proteomes" id="UP000054567"/>
    </source>
</evidence>
<sequence length="450" mass="51653">MGWPVCNETLQAERVSEVPLWDGGITFHQLGLIISATFSLIAVLVSVYLVFQHAVHYLRPQEQRHIIRILFMVPIYAVVSFLSFYHYRHTVYFQVLRDCYEAFAISAFFSLMCHYIADDLHKQKEYFRGIVPKPWYWPLDWFQKCCGGERGIWRTPRSGLTWFNIIWTGVFQYCFIRVAMTIVAVVTQKFHVYCAESLSPAFAHIWVMVIEVICVTVAMYCLIQFYIQLKEDLTPHSPFMKILAIKLVIFLSFWQEITISFLTSSGAIKPSSQMGLPDIKLGIPSTILCVEMAAFAILHLWAFPWKQYSLSNSKHMNAPKDDFDAPRMESYQGGFLGIKALIDAFNPWDLIKAIGRSARWLFVGRKHRQFDPSYQGQPGSSFTVKTPAVRMQEQGTAYLGAQSGDEMMMMQPTSRQYDSYGGERDELLANAQDNPVTDSPPHTMKRTGSQ</sequence>
<feature type="transmembrane region" description="Helical" evidence="6">
    <location>
        <begin position="66"/>
        <end position="87"/>
    </location>
</feature>
<feature type="transmembrane region" description="Helical" evidence="6">
    <location>
        <begin position="160"/>
        <end position="185"/>
    </location>
</feature>
<evidence type="ECO:0000313" key="7">
    <source>
        <dbReference type="EMBL" id="KMM67079.1"/>
    </source>
</evidence>
<evidence type="ECO:0008006" key="9">
    <source>
        <dbReference type="Google" id="ProtNLM"/>
    </source>
</evidence>
<evidence type="ECO:0000256" key="4">
    <source>
        <dbReference type="ARBA" id="ARBA00023136"/>
    </source>
</evidence>
<dbReference type="InterPro" id="IPR005178">
    <property type="entry name" value="Ostalpha/TMEM184C"/>
</dbReference>
<feature type="region of interest" description="Disordered" evidence="5">
    <location>
        <begin position="413"/>
        <end position="450"/>
    </location>
</feature>
<evidence type="ECO:0000256" key="6">
    <source>
        <dbReference type="SAM" id="Phobius"/>
    </source>
</evidence>
<proteinExistence type="predicted"/>